<keyword evidence="3" id="KW-0597">Phosphoprotein</keyword>
<dbReference type="Pfam" id="PF00512">
    <property type="entry name" value="HisKA"/>
    <property type="match status" value="1"/>
</dbReference>
<dbReference type="InterPro" id="IPR036890">
    <property type="entry name" value="HATPase_C_sf"/>
</dbReference>
<dbReference type="PRINTS" id="PR00344">
    <property type="entry name" value="BCTRLSENSOR"/>
</dbReference>
<keyword evidence="6" id="KW-0902">Two-component regulatory system</keyword>
<name>A0ABP8IJU6_9BACT</name>
<keyword evidence="7" id="KW-1133">Transmembrane helix</keyword>
<feature type="transmembrane region" description="Helical" evidence="7">
    <location>
        <begin position="184"/>
        <end position="206"/>
    </location>
</feature>
<evidence type="ECO:0000256" key="4">
    <source>
        <dbReference type="ARBA" id="ARBA00022679"/>
    </source>
</evidence>
<dbReference type="PANTHER" id="PTHR43711">
    <property type="entry name" value="TWO-COMPONENT HISTIDINE KINASE"/>
    <property type="match status" value="1"/>
</dbReference>
<evidence type="ECO:0000313" key="9">
    <source>
        <dbReference type="EMBL" id="GAA4360819.1"/>
    </source>
</evidence>
<dbReference type="InterPro" id="IPR003594">
    <property type="entry name" value="HATPase_dom"/>
</dbReference>
<evidence type="ECO:0000256" key="5">
    <source>
        <dbReference type="ARBA" id="ARBA00022777"/>
    </source>
</evidence>
<dbReference type="Gene3D" id="1.10.287.130">
    <property type="match status" value="1"/>
</dbReference>
<dbReference type="SUPFAM" id="SSF55874">
    <property type="entry name" value="ATPase domain of HSP90 chaperone/DNA topoisomerase II/histidine kinase"/>
    <property type="match status" value="1"/>
</dbReference>
<keyword evidence="4" id="KW-0808">Transferase</keyword>
<evidence type="ECO:0000256" key="1">
    <source>
        <dbReference type="ARBA" id="ARBA00000085"/>
    </source>
</evidence>
<feature type="transmembrane region" description="Helical" evidence="7">
    <location>
        <begin position="21"/>
        <end position="44"/>
    </location>
</feature>
<protein>
    <recommendedName>
        <fullName evidence="2">histidine kinase</fullName>
        <ecNumber evidence="2">2.7.13.3</ecNumber>
    </recommendedName>
</protein>
<organism evidence="9 10">
    <name type="scientific">Hymenobacter saemangeumensis</name>
    <dbReference type="NCBI Taxonomy" id="1084522"/>
    <lineage>
        <taxon>Bacteria</taxon>
        <taxon>Pseudomonadati</taxon>
        <taxon>Bacteroidota</taxon>
        <taxon>Cytophagia</taxon>
        <taxon>Cytophagales</taxon>
        <taxon>Hymenobacteraceae</taxon>
        <taxon>Hymenobacter</taxon>
    </lineage>
</organism>
<dbReference type="InterPro" id="IPR050736">
    <property type="entry name" value="Sensor_HK_Regulatory"/>
</dbReference>
<dbReference type="InterPro" id="IPR004358">
    <property type="entry name" value="Sig_transdc_His_kin-like_C"/>
</dbReference>
<keyword evidence="5" id="KW-0418">Kinase</keyword>
<evidence type="ECO:0000259" key="8">
    <source>
        <dbReference type="PROSITE" id="PS50109"/>
    </source>
</evidence>
<feature type="domain" description="Histidine kinase" evidence="8">
    <location>
        <begin position="221"/>
        <end position="497"/>
    </location>
</feature>
<dbReference type="Pfam" id="PF02518">
    <property type="entry name" value="HATPase_c"/>
    <property type="match status" value="1"/>
</dbReference>
<evidence type="ECO:0000313" key="10">
    <source>
        <dbReference type="Proteomes" id="UP001501153"/>
    </source>
</evidence>
<evidence type="ECO:0000256" key="2">
    <source>
        <dbReference type="ARBA" id="ARBA00012438"/>
    </source>
</evidence>
<dbReference type="EC" id="2.7.13.3" evidence="2"/>
<evidence type="ECO:0000256" key="6">
    <source>
        <dbReference type="ARBA" id="ARBA00023012"/>
    </source>
</evidence>
<dbReference type="PROSITE" id="PS50109">
    <property type="entry name" value="HIS_KIN"/>
    <property type="match status" value="1"/>
</dbReference>
<sequence length="505" mass="56517">MPGVAGPERRPGLYFRAMKSLPIRLVVLLGVVSVIGIIAVQVYWVRRAFDNEERQLDQMLYIGLKNVATRLAAYRRVELPSQSPVNQVSSNYYVVNVNSEIDANLLEYYLRQEFERLNLRLDYEYAIYDCGTDHMVYGNYVRASERAGPASVPTRLPKYSRYTYYFGLHLPQRAPYFMSRLNGWVLTSVLLLVVVVFFGYALFVILRQKRLSEVQRDFINAMSHEFKTPISTIAISAEVLTAPDIVQQPQRLLSYASIIREENRRLSQQVDKVLQMAKSERSEFRLHREPVDLAALLTDVVRQFDIRGKHAGASLQLLVDSCQLSGCSDSELSVDSCQLSGCSDSELSVDSCQLSGSSDNADARTILTTDNCQLTTKGAPRLVWADPVHLANVLFNLLDNAVKYAAGPPVVRVALAVEGRQLRLSVADQGIGIAPAHQKQVFDKFFRVPGHDLRPAQGFGLGLYYVRNVVQAHGWKIQLHSQPGQGSTFILTFPLLPAHAAPARA</sequence>
<dbReference type="EMBL" id="BAABGZ010000055">
    <property type="protein sequence ID" value="GAA4360819.1"/>
    <property type="molecule type" value="Genomic_DNA"/>
</dbReference>
<dbReference type="SMART" id="SM00387">
    <property type="entry name" value="HATPase_c"/>
    <property type="match status" value="1"/>
</dbReference>
<comment type="caution">
    <text evidence="9">The sequence shown here is derived from an EMBL/GenBank/DDBJ whole genome shotgun (WGS) entry which is preliminary data.</text>
</comment>
<keyword evidence="7" id="KW-0812">Transmembrane</keyword>
<reference evidence="10" key="1">
    <citation type="journal article" date="2019" name="Int. J. Syst. Evol. Microbiol.">
        <title>The Global Catalogue of Microorganisms (GCM) 10K type strain sequencing project: providing services to taxonomists for standard genome sequencing and annotation.</title>
        <authorList>
            <consortium name="The Broad Institute Genomics Platform"/>
            <consortium name="The Broad Institute Genome Sequencing Center for Infectious Disease"/>
            <person name="Wu L."/>
            <person name="Ma J."/>
        </authorList>
    </citation>
    <scope>NUCLEOTIDE SEQUENCE [LARGE SCALE GENOMIC DNA]</scope>
    <source>
        <strain evidence="10">JCM 17923</strain>
    </source>
</reference>
<dbReference type="CDD" id="cd00082">
    <property type="entry name" value="HisKA"/>
    <property type="match status" value="1"/>
</dbReference>
<evidence type="ECO:0000256" key="3">
    <source>
        <dbReference type="ARBA" id="ARBA00022553"/>
    </source>
</evidence>
<dbReference type="SMART" id="SM00388">
    <property type="entry name" value="HisKA"/>
    <property type="match status" value="1"/>
</dbReference>
<keyword evidence="7" id="KW-0472">Membrane</keyword>
<accession>A0ABP8IJU6</accession>
<dbReference type="PANTHER" id="PTHR43711:SF1">
    <property type="entry name" value="HISTIDINE KINASE 1"/>
    <property type="match status" value="1"/>
</dbReference>
<comment type="catalytic activity">
    <reaction evidence="1">
        <text>ATP + protein L-histidine = ADP + protein N-phospho-L-histidine.</text>
        <dbReference type="EC" id="2.7.13.3"/>
    </reaction>
</comment>
<evidence type="ECO:0000256" key="7">
    <source>
        <dbReference type="SAM" id="Phobius"/>
    </source>
</evidence>
<dbReference type="Proteomes" id="UP001501153">
    <property type="component" value="Unassembled WGS sequence"/>
</dbReference>
<dbReference type="InterPro" id="IPR005467">
    <property type="entry name" value="His_kinase_dom"/>
</dbReference>
<dbReference type="InterPro" id="IPR036097">
    <property type="entry name" value="HisK_dim/P_sf"/>
</dbReference>
<proteinExistence type="predicted"/>
<gene>
    <name evidence="9" type="ORF">GCM10023185_27550</name>
</gene>
<keyword evidence="10" id="KW-1185">Reference proteome</keyword>
<dbReference type="Gene3D" id="3.30.565.10">
    <property type="entry name" value="Histidine kinase-like ATPase, C-terminal domain"/>
    <property type="match status" value="1"/>
</dbReference>
<dbReference type="InterPro" id="IPR003661">
    <property type="entry name" value="HisK_dim/P_dom"/>
</dbReference>
<dbReference type="SUPFAM" id="SSF47384">
    <property type="entry name" value="Homodimeric domain of signal transducing histidine kinase"/>
    <property type="match status" value="1"/>
</dbReference>